<name>A0ABP0KLT7_9DINO</name>
<keyword evidence="1" id="KW-0418">Kinase</keyword>
<proteinExistence type="predicted"/>
<reference evidence="1 2" key="1">
    <citation type="submission" date="2024-02" db="EMBL/GenBank/DDBJ databases">
        <authorList>
            <person name="Chen Y."/>
            <person name="Shah S."/>
            <person name="Dougan E. K."/>
            <person name="Thang M."/>
            <person name="Chan C."/>
        </authorList>
    </citation>
    <scope>NUCLEOTIDE SEQUENCE [LARGE SCALE GENOMIC DNA]</scope>
</reference>
<dbReference type="InterPro" id="IPR015943">
    <property type="entry name" value="WD40/YVTN_repeat-like_dom_sf"/>
</dbReference>
<keyword evidence="2" id="KW-1185">Reference proteome</keyword>
<evidence type="ECO:0000313" key="1">
    <source>
        <dbReference type="EMBL" id="CAK9027653.1"/>
    </source>
</evidence>
<keyword evidence="1" id="KW-0808">Transferase</keyword>
<organism evidence="1 2">
    <name type="scientific">Durusdinium trenchii</name>
    <dbReference type="NCBI Taxonomy" id="1381693"/>
    <lineage>
        <taxon>Eukaryota</taxon>
        <taxon>Sar</taxon>
        <taxon>Alveolata</taxon>
        <taxon>Dinophyceae</taxon>
        <taxon>Suessiales</taxon>
        <taxon>Symbiodiniaceae</taxon>
        <taxon>Durusdinium</taxon>
    </lineage>
</organism>
<dbReference type="Gene3D" id="2.130.10.10">
    <property type="entry name" value="YVTN repeat-like/Quinoprotein amine dehydrogenase"/>
    <property type="match status" value="1"/>
</dbReference>
<evidence type="ECO:0000313" key="2">
    <source>
        <dbReference type="Proteomes" id="UP001642464"/>
    </source>
</evidence>
<dbReference type="SUPFAM" id="SSF101908">
    <property type="entry name" value="Putative isomerase YbhE"/>
    <property type="match status" value="1"/>
</dbReference>
<comment type="caution">
    <text evidence="1">The sequence shown here is derived from an EMBL/GenBank/DDBJ whole genome shotgun (WGS) entry which is preliminary data.</text>
</comment>
<sequence length="1056" mass="114921">MSSFSLLAVLGSGSARLSCHHRLPLAAYQAGSIVVIWDFTRLDDARKFILLQPGQSCSHLFFSKDGHFLFGFWRCNGRPVLSIWHTENGVKAAEHSLSDLAGCSPIYVDFHRETQHLVILHGISAFSASVAVVDDSLSPRPITSAALAAESQLQAVRLLDDGRHFAVAEAEAVHFWSYAGRRGTFQQVLRVDLPKPLRSFEVEGRLAYLLPKEGKLQVVNFQGERVQVAQTPMQPRCFDVKGNTVCIGSEDGSLMLSRNPCPDHWKRWPCPAQLCYDGLPPKVIWVTLGANEDYACVCFDDATHGVIHLSSGQYVALRAGHVGGIRSISMAPLLRAPVSLASRVLNIDRILKTKALAFLSVGAERSGLNPSRGLGCIAWPKQGPPARGFLERFPNVPFRGYESLPVTGTTAPSIRASLTTAIFHPSASLGVDGSFTGAYALIAGAEDGSIHVLQAEATSDQVAWRTQRVRPREESFQPEVTQLPGEAKPVSCCHLDVSPCGNFVLASFSDGGVDMLDFPMLSRLARLQYSQPGLPEVRQKSVFAWRATVTQRAYDTNVYAVSRARHPWEAVLHEVYPLGDSFVKAEKAQFALAKVCQAAGGFFTDFCIHPSQLYFVAAAVLPSSDARSILLVYDLWSGDLLNSCEVFTSLLVAPRVPMHPTISMDCSGSYVFCASTPAPMGPLDLQCPGSPHNRSGFSDLLLEGTMKPPRDMDAFVDYTSVVCAVDFRSGEPCFQASINASCISLGSPWHDPCQLLVGARDGTISVWQPPESIAARIRSLLQESLEAYNEVDGQLRHSDPSSLSPLSQVEEAVSFFWATKLYSAMNWSSWGATSQDLQPLLPVTLPAAVPATATAAAPDVVIQARRSWMADGPHAAAHGACWTGMHSNLIVEPLEFPGVLGNLGTGPHEPEIDPVSGLEVYELPTPYPLEVAPKPPRELDPAVLLGPAPEFQEIFGTREEHFEDPLPSSKLLRPNVREQIPKELWDLKPWRRSVKQGPPVIKTDVVQSAAWLPQDAAGVAWCQSYGAVSATLGDQVIDDLDHFERHFPAAKAPESP</sequence>
<dbReference type="InterPro" id="IPR036322">
    <property type="entry name" value="WD40_repeat_dom_sf"/>
</dbReference>
<dbReference type="SUPFAM" id="SSF50978">
    <property type="entry name" value="WD40 repeat-like"/>
    <property type="match status" value="1"/>
</dbReference>
<dbReference type="Proteomes" id="UP001642464">
    <property type="component" value="Unassembled WGS sequence"/>
</dbReference>
<dbReference type="EMBL" id="CAXAMM010012002">
    <property type="protein sequence ID" value="CAK9027653.1"/>
    <property type="molecule type" value="Genomic_DNA"/>
</dbReference>
<protein>
    <submittedName>
        <fullName evidence="1">Protein-serine/threonine kinase</fullName>
    </submittedName>
</protein>
<gene>
    <name evidence="1" type="ORF">SCF082_LOCUS18016</name>
</gene>
<dbReference type="GO" id="GO:0016301">
    <property type="term" value="F:kinase activity"/>
    <property type="evidence" value="ECO:0007669"/>
    <property type="project" value="UniProtKB-KW"/>
</dbReference>
<accession>A0ABP0KLT7</accession>